<evidence type="ECO:0000256" key="2">
    <source>
        <dbReference type="ARBA" id="ARBA00022692"/>
    </source>
</evidence>
<keyword evidence="3 5" id="KW-1133">Transmembrane helix</keyword>
<evidence type="ECO:0000256" key="4">
    <source>
        <dbReference type="ARBA" id="ARBA00023136"/>
    </source>
</evidence>
<feature type="transmembrane region" description="Helical" evidence="5">
    <location>
        <begin position="183"/>
        <end position="205"/>
    </location>
</feature>
<dbReference type="PANTHER" id="PTHR31310">
    <property type="match status" value="1"/>
</dbReference>
<evidence type="ECO:0000256" key="3">
    <source>
        <dbReference type="ARBA" id="ARBA00022989"/>
    </source>
</evidence>
<dbReference type="EMBL" id="JBIAZU010000006">
    <property type="protein sequence ID" value="MFF5294351.1"/>
    <property type="molecule type" value="Genomic_DNA"/>
</dbReference>
<name>A0ABW6WNB2_9ACTN</name>
<dbReference type="Pfam" id="PF14378">
    <property type="entry name" value="PAP2_3"/>
    <property type="match status" value="1"/>
</dbReference>
<dbReference type="Proteomes" id="UP001602245">
    <property type="component" value="Unassembled WGS sequence"/>
</dbReference>
<feature type="transmembrane region" description="Helical" evidence="5">
    <location>
        <begin position="129"/>
        <end position="148"/>
    </location>
</feature>
<dbReference type="PANTHER" id="PTHR31310:SF7">
    <property type="entry name" value="PA-PHOSPHATASE RELATED-FAMILY PROTEIN DDB_G0268928"/>
    <property type="match status" value="1"/>
</dbReference>
<evidence type="ECO:0000256" key="1">
    <source>
        <dbReference type="ARBA" id="ARBA00004141"/>
    </source>
</evidence>
<evidence type="ECO:0000259" key="6">
    <source>
        <dbReference type="Pfam" id="PF14378"/>
    </source>
</evidence>
<sequence>MWLPWRDAVWLAVGLAGVAAVMRVRVPPRRWLWVRDLVQEGAIFSILYATWQVVGRLSAGDTSNAAIRGRAIVSLEHTLRLPSEQWTQHVALHSHLIIKAANWYYIAGHTPALGIFLVWLYLRHRPDFARWLTALALGTIVGELIQLYPVAPPRFAVAGIVDTMRLYGPRVYSDDGAGFAPQLAAMPSLHCVWAITAGAAVFCVVKSRWRWIGPAHAVATVLVVVVTGNHYWLDAVAAIPLVLLGLAVADTTAALWRRRRLRETAEAPSAA</sequence>
<accession>A0ABW6WNB2</accession>
<keyword evidence="4 5" id="KW-0472">Membrane</keyword>
<evidence type="ECO:0000256" key="5">
    <source>
        <dbReference type="SAM" id="Phobius"/>
    </source>
</evidence>
<keyword evidence="2 5" id="KW-0812">Transmembrane</keyword>
<evidence type="ECO:0000313" key="8">
    <source>
        <dbReference type="Proteomes" id="UP001602245"/>
    </source>
</evidence>
<gene>
    <name evidence="7" type="ORF">ACFY35_33355</name>
</gene>
<organism evidence="7 8">
    <name type="scientific">Paractinoplanes globisporus</name>
    <dbReference type="NCBI Taxonomy" id="113565"/>
    <lineage>
        <taxon>Bacteria</taxon>
        <taxon>Bacillati</taxon>
        <taxon>Actinomycetota</taxon>
        <taxon>Actinomycetes</taxon>
        <taxon>Micromonosporales</taxon>
        <taxon>Micromonosporaceae</taxon>
        <taxon>Paractinoplanes</taxon>
    </lineage>
</organism>
<comment type="caution">
    <text evidence="7">The sequence shown here is derived from an EMBL/GenBank/DDBJ whole genome shotgun (WGS) entry which is preliminary data.</text>
</comment>
<evidence type="ECO:0000313" key="7">
    <source>
        <dbReference type="EMBL" id="MFF5294351.1"/>
    </source>
</evidence>
<comment type="subcellular location">
    <subcellularLocation>
        <location evidence="1">Membrane</location>
        <topology evidence="1">Multi-pass membrane protein</topology>
    </subcellularLocation>
</comment>
<dbReference type="InterPro" id="IPR026841">
    <property type="entry name" value="Aur1/Ipt1"/>
</dbReference>
<proteinExistence type="predicted"/>
<dbReference type="CDD" id="cd03386">
    <property type="entry name" value="PAP2_Aur1_like"/>
    <property type="match status" value="1"/>
</dbReference>
<feature type="transmembrane region" description="Helical" evidence="5">
    <location>
        <begin position="212"/>
        <end position="232"/>
    </location>
</feature>
<reference evidence="7 8" key="1">
    <citation type="submission" date="2024-10" db="EMBL/GenBank/DDBJ databases">
        <title>The Natural Products Discovery Center: Release of the First 8490 Sequenced Strains for Exploring Actinobacteria Biosynthetic Diversity.</title>
        <authorList>
            <person name="Kalkreuter E."/>
            <person name="Kautsar S.A."/>
            <person name="Yang D."/>
            <person name="Bader C.D."/>
            <person name="Teijaro C.N."/>
            <person name="Fluegel L."/>
            <person name="Davis C.M."/>
            <person name="Simpson J.R."/>
            <person name="Lauterbach L."/>
            <person name="Steele A.D."/>
            <person name="Gui C."/>
            <person name="Meng S."/>
            <person name="Li G."/>
            <person name="Viehrig K."/>
            <person name="Ye F."/>
            <person name="Su P."/>
            <person name="Kiefer A.F."/>
            <person name="Nichols A."/>
            <person name="Cepeda A.J."/>
            <person name="Yan W."/>
            <person name="Fan B."/>
            <person name="Jiang Y."/>
            <person name="Adhikari A."/>
            <person name="Zheng C.-J."/>
            <person name="Schuster L."/>
            <person name="Cowan T.M."/>
            <person name="Smanski M.J."/>
            <person name="Chevrette M.G."/>
            <person name="De Carvalho L.P.S."/>
            <person name="Shen B."/>
        </authorList>
    </citation>
    <scope>NUCLEOTIDE SEQUENCE [LARGE SCALE GENOMIC DNA]</scope>
    <source>
        <strain evidence="7 8">NPDC000087</strain>
    </source>
</reference>
<feature type="domain" description="Inositolphosphotransferase Aur1/Ipt1" evidence="6">
    <location>
        <begin position="71"/>
        <end position="247"/>
    </location>
</feature>
<feature type="transmembrane region" description="Helical" evidence="5">
    <location>
        <begin position="238"/>
        <end position="256"/>
    </location>
</feature>
<keyword evidence="8" id="KW-1185">Reference proteome</keyword>
<feature type="transmembrane region" description="Helical" evidence="5">
    <location>
        <begin position="103"/>
        <end position="122"/>
    </location>
</feature>
<dbReference type="RefSeq" id="WP_020514841.1">
    <property type="nucleotide sequence ID" value="NZ_JBIAZU010000006.1"/>
</dbReference>
<protein>
    <submittedName>
        <fullName evidence="7">Phosphatase PAP2 family protein</fullName>
    </submittedName>
</protein>
<dbReference type="InterPro" id="IPR052185">
    <property type="entry name" value="IPC_Synthase-Related"/>
</dbReference>